<feature type="compositionally biased region" description="Basic and acidic residues" evidence="25">
    <location>
        <begin position="1"/>
        <end position="10"/>
    </location>
</feature>
<evidence type="ECO:0000256" key="2">
    <source>
        <dbReference type="ARBA" id="ARBA00004123"/>
    </source>
</evidence>
<keyword evidence="17" id="KW-0804">Transcription</keyword>
<dbReference type="PANTHER" id="PTHR15608:SF0">
    <property type="entry name" value="HIV TAT-SPECIFIC FACTOR 1"/>
    <property type="match status" value="1"/>
</dbReference>
<feature type="region of interest" description="Disordered" evidence="25">
    <location>
        <begin position="375"/>
        <end position="414"/>
    </location>
</feature>
<evidence type="ECO:0000256" key="21">
    <source>
        <dbReference type="ARBA" id="ARBA00025784"/>
    </source>
</evidence>
<feature type="compositionally biased region" description="Basic and acidic residues" evidence="25">
    <location>
        <begin position="78"/>
        <end position="118"/>
    </location>
</feature>
<sequence>MSGDHDDFGEQLRLQQLYGEAKRGGPQDGDPYTFVDPADGSAYEWDRDKKAWFPKITEDFLATYHANYGFPADGSSASDEKTETKADGDAKTSQKPVDKKTAQHTEPKPKGEKRKPEAGWFHVEEDRNTNVYVTGLPPDITKDEFVQVMSKCGIIMRDPQTEEYKIKLYKDKQGNLKGDGLCCYLKRESVDLALRLLDDDEIRGYKLHVEVAKFQLKGEYDASKKRKKCKDYRKKMSLQQKQLDWRPEKKAGASRMRHERVIIIRNMFHPKDFEEDPLVLNEIREDLRTECEKFGQVKKVLLFDRHPDGVASVSYKEADEADLCIQALNGRWFGGRQLSVEAWDGVTDYQVEETSREREERLKVWGSFLEDPNVNKEKSISDSNSASGSMELPEGKQPSKDNSIPKSGVPVKFPEMEGVKKDSIRLNKNKQQPIKTEWNSQCVLFTYFQGDINSVVDEHFSRALSNTKAPQDLSTKCRREDGILKNDNHMSSSQWNFSSQWTKPQQVSPVNSLAGCGLNLPAAAATAAMDHYPVPVMRNQPDHPGDLWHFQSMGNPSSSGPRYPLPFPELHMAQGPASEGKYGSLLSLLQQERCLGCSQESEMKQEPGSSCSTGTARLASVTQNPDGGKSPESASCDLANGSWYLNLQS</sequence>
<keyword evidence="15" id="KW-0805">Transcription regulation</keyword>
<keyword evidence="5" id="KW-0158">Chromosome</keyword>
<comment type="function">
    <text evidence="1">May act as a specific coactivator for the mammalian TEFs.</text>
</comment>
<dbReference type="InterPro" id="IPR011520">
    <property type="entry name" value="Vg_fam"/>
</dbReference>
<dbReference type="InterPro" id="IPR012677">
    <property type="entry name" value="Nucleotide-bd_a/b_plait_sf"/>
</dbReference>
<dbReference type="Pfam" id="PF07545">
    <property type="entry name" value="Vg_Tdu"/>
    <property type="match status" value="1"/>
</dbReference>
<evidence type="ECO:0000256" key="14">
    <source>
        <dbReference type="ARBA" id="ARBA00022990"/>
    </source>
</evidence>
<feature type="region of interest" description="Disordered" evidence="25">
    <location>
        <begin position="1"/>
        <end position="40"/>
    </location>
</feature>
<keyword evidence="6" id="KW-1017">Isopeptide bond</keyword>
<dbReference type="FunFam" id="3.30.70.330:FF:000202">
    <property type="entry name" value="HIV Tat-specific factor 1"/>
    <property type="match status" value="1"/>
</dbReference>
<dbReference type="Pfam" id="PF00076">
    <property type="entry name" value="RRM_1"/>
    <property type="match status" value="2"/>
</dbReference>
<feature type="region of interest" description="Disordered" evidence="25">
    <location>
        <begin position="71"/>
        <end position="118"/>
    </location>
</feature>
<dbReference type="InterPro" id="IPR003954">
    <property type="entry name" value="RRM_euk-type"/>
</dbReference>
<dbReference type="PROSITE" id="PS50102">
    <property type="entry name" value="RRM"/>
    <property type="match status" value="2"/>
</dbReference>
<evidence type="ECO:0000256" key="1">
    <source>
        <dbReference type="ARBA" id="ARBA00002229"/>
    </source>
</evidence>
<evidence type="ECO:0000256" key="6">
    <source>
        <dbReference type="ARBA" id="ARBA00022499"/>
    </source>
</evidence>
<organism evidence="27 28">
    <name type="scientific">Ornithorhynchus anatinus</name>
    <name type="common">Duckbill platypus</name>
    <dbReference type="NCBI Taxonomy" id="9258"/>
    <lineage>
        <taxon>Eukaryota</taxon>
        <taxon>Metazoa</taxon>
        <taxon>Chordata</taxon>
        <taxon>Craniata</taxon>
        <taxon>Vertebrata</taxon>
        <taxon>Euteleostomi</taxon>
        <taxon>Mammalia</taxon>
        <taxon>Monotremata</taxon>
        <taxon>Ornithorhynchidae</taxon>
        <taxon>Ornithorhynchus</taxon>
    </lineage>
</organism>
<feature type="compositionally biased region" description="Polar residues" evidence="25">
    <location>
        <begin position="607"/>
        <end position="625"/>
    </location>
</feature>
<evidence type="ECO:0000256" key="18">
    <source>
        <dbReference type="ARBA" id="ARBA00023187"/>
    </source>
</evidence>
<name>F6RA91_ORNAN</name>
<dbReference type="SMART" id="SM00360">
    <property type="entry name" value="RRM"/>
    <property type="match status" value="2"/>
</dbReference>
<dbReference type="InterPro" id="IPR006627">
    <property type="entry name" value="TDU_repeat"/>
</dbReference>
<feature type="region of interest" description="Disordered" evidence="25">
    <location>
        <begin position="600"/>
        <end position="635"/>
    </location>
</feature>
<dbReference type="InterPro" id="IPR000504">
    <property type="entry name" value="RRM_dom"/>
</dbReference>
<dbReference type="InterPro" id="IPR035979">
    <property type="entry name" value="RBD_domain_sf"/>
</dbReference>
<evidence type="ECO:0000256" key="3">
    <source>
        <dbReference type="ARBA" id="ARBA00004286"/>
    </source>
</evidence>
<dbReference type="OMA" id="GNWRYED"/>
<evidence type="ECO:0000256" key="24">
    <source>
        <dbReference type="PROSITE-ProRule" id="PRU00176"/>
    </source>
</evidence>
<keyword evidence="7" id="KW-0597">Phosphoprotein</keyword>
<evidence type="ECO:0000256" key="22">
    <source>
        <dbReference type="ARBA" id="ARBA00062124"/>
    </source>
</evidence>
<dbReference type="HOGENOM" id="CLU_026945_6_0_1"/>
<evidence type="ECO:0000256" key="15">
    <source>
        <dbReference type="ARBA" id="ARBA00023015"/>
    </source>
</evidence>
<dbReference type="Gene3D" id="3.30.70.330">
    <property type="match status" value="2"/>
</dbReference>
<reference evidence="27" key="3">
    <citation type="submission" date="2025-09" db="UniProtKB">
        <authorList>
            <consortium name="Ensembl"/>
        </authorList>
    </citation>
    <scope>IDENTIFICATION</scope>
    <source>
        <strain evidence="27">Glennie</strain>
    </source>
</reference>
<dbReference type="GO" id="GO:0003723">
    <property type="term" value="F:RNA binding"/>
    <property type="evidence" value="ECO:0000318"/>
    <property type="project" value="GO_Central"/>
</dbReference>
<evidence type="ECO:0000256" key="10">
    <source>
        <dbReference type="ARBA" id="ARBA00022737"/>
    </source>
</evidence>
<comment type="similarity">
    <text evidence="21">Belongs to the vestigial family.</text>
</comment>
<protein>
    <recommendedName>
        <fullName evidence="23">17S U2 SnRNP complex component HTATSF1</fullName>
    </recommendedName>
</protein>
<keyword evidence="16" id="KW-0010">Activator</keyword>
<evidence type="ECO:0000256" key="8">
    <source>
        <dbReference type="ARBA" id="ARBA00022664"/>
    </source>
</evidence>
<dbReference type="InterPro" id="IPR034393">
    <property type="entry name" value="TatSF1-like"/>
</dbReference>
<keyword evidence="9" id="KW-0747">Spliceosome</keyword>
<keyword evidence="13 24" id="KW-0694">RNA-binding</keyword>
<dbReference type="GeneTree" id="ENSGT00390000009902"/>
<feature type="region of interest" description="Disordered" evidence="25">
    <location>
        <begin position="548"/>
        <end position="571"/>
    </location>
</feature>
<evidence type="ECO:0000256" key="12">
    <source>
        <dbReference type="ARBA" id="ARBA00022843"/>
    </source>
</evidence>
<accession>F6RA91</accession>
<reference evidence="27" key="2">
    <citation type="submission" date="2025-08" db="UniProtKB">
        <authorList>
            <consortium name="Ensembl"/>
        </authorList>
    </citation>
    <scope>IDENTIFICATION</scope>
    <source>
        <strain evidence="27">Glennie</strain>
    </source>
</reference>
<dbReference type="SMART" id="SM00711">
    <property type="entry name" value="TDU"/>
    <property type="match status" value="1"/>
</dbReference>
<evidence type="ECO:0000256" key="7">
    <source>
        <dbReference type="ARBA" id="ARBA00022553"/>
    </source>
</evidence>
<dbReference type="GO" id="GO:0005694">
    <property type="term" value="C:chromosome"/>
    <property type="evidence" value="ECO:0007669"/>
    <property type="project" value="UniProtKB-SubCell"/>
</dbReference>
<dbReference type="GO" id="GO:0000398">
    <property type="term" value="P:mRNA splicing, via spliceosome"/>
    <property type="evidence" value="ECO:0007669"/>
    <property type="project" value="InterPro"/>
</dbReference>
<gene>
    <name evidence="27" type="primary">HTATSF1</name>
</gene>
<keyword evidence="20" id="KW-0539">Nucleus</keyword>
<evidence type="ECO:0000256" key="13">
    <source>
        <dbReference type="ARBA" id="ARBA00022884"/>
    </source>
</evidence>
<keyword evidence="8" id="KW-0507">mRNA processing</keyword>
<dbReference type="FunFam" id="3.30.70.330:FF:000105">
    <property type="entry name" value="HIV Tat-specific factor 1 homolog"/>
    <property type="match status" value="1"/>
</dbReference>
<comment type="subunit">
    <text evidence="22">Component of the 17S U2 SnRNP complex, a ribonucleoprotein complex that contains small nuclear RNA (snRNA) U2 and a number of specific proteins. Within the 17S U2 SnRNP complex, interacts (via UHM region) directly with SF3B1. Component of a complex which is at least composed of HTATSF1/Tat-SF1, the P-TEFb complex components CDK9 and CCNT1, RNA polymerase II, SUPT5H, and NCL/nucleolin. Interacts with GTF2F2/RAP30 and POLR2A. Interacts with TCERG1/CA150. Interacts with (poly-ADP-ribosylated) RPA1; promoting HTATSF1 recruitment to DNA damage sites. Interacts (when phosphorylated) with TOPBP1; promoting recruitment of TOPBP1 to DNA damage sites during S-phase.</text>
</comment>
<dbReference type="GO" id="GO:0006355">
    <property type="term" value="P:regulation of DNA-templated transcription"/>
    <property type="evidence" value="ECO:0007669"/>
    <property type="project" value="InterPro"/>
</dbReference>
<dbReference type="CDD" id="cd12281">
    <property type="entry name" value="RRM1_TatSF1_like"/>
    <property type="match status" value="1"/>
</dbReference>
<evidence type="ECO:0000259" key="26">
    <source>
        <dbReference type="PROSITE" id="PS50102"/>
    </source>
</evidence>
<dbReference type="PANTHER" id="PTHR15608">
    <property type="entry name" value="SPLICING FACTOR U2AF-ASSOCIATED PROTEIN 2"/>
    <property type="match status" value="1"/>
</dbReference>
<evidence type="ECO:0000256" key="23">
    <source>
        <dbReference type="ARBA" id="ARBA00073773"/>
    </source>
</evidence>
<dbReference type="SUPFAM" id="SSF54928">
    <property type="entry name" value="RNA-binding domain, RBD"/>
    <property type="match status" value="1"/>
</dbReference>
<evidence type="ECO:0000256" key="25">
    <source>
        <dbReference type="SAM" id="MobiDB-lite"/>
    </source>
</evidence>
<evidence type="ECO:0000313" key="27">
    <source>
        <dbReference type="Ensembl" id="ENSOANP00000018498.3"/>
    </source>
</evidence>
<comment type="subcellular location">
    <subcellularLocation>
        <location evidence="3">Chromosome</location>
    </subcellularLocation>
    <subcellularLocation>
        <location evidence="2">Nucleus</location>
    </subcellularLocation>
</comment>
<evidence type="ECO:0000256" key="9">
    <source>
        <dbReference type="ARBA" id="ARBA00022728"/>
    </source>
</evidence>
<dbReference type="SMART" id="SM00361">
    <property type="entry name" value="RRM_1"/>
    <property type="match status" value="1"/>
</dbReference>
<dbReference type="STRING" id="9258.ENSOANP00000018498"/>
<dbReference type="GO" id="GO:0005684">
    <property type="term" value="C:U2-type spliceosomal complex"/>
    <property type="evidence" value="ECO:0000318"/>
    <property type="project" value="GO_Central"/>
</dbReference>
<evidence type="ECO:0000256" key="11">
    <source>
        <dbReference type="ARBA" id="ARBA00022763"/>
    </source>
</evidence>
<dbReference type="InParanoid" id="F6RA91"/>
<comment type="similarity">
    <text evidence="4">Belongs to the HTATSF1 family.</text>
</comment>
<keyword evidence="19" id="KW-0234">DNA repair</keyword>
<dbReference type="CDD" id="cd12282">
    <property type="entry name" value="RRM2_TatSF1_like"/>
    <property type="match status" value="1"/>
</dbReference>
<evidence type="ECO:0000256" key="4">
    <source>
        <dbReference type="ARBA" id="ARBA00007747"/>
    </source>
</evidence>
<dbReference type="Bgee" id="ENSOANG00000011674">
    <property type="expression patterns" value="Expressed in fibroblast and 8 other cell types or tissues"/>
</dbReference>
<evidence type="ECO:0000313" key="28">
    <source>
        <dbReference type="Proteomes" id="UP000002279"/>
    </source>
</evidence>
<keyword evidence="28" id="KW-1185">Reference proteome</keyword>
<dbReference type="eggNOG" id="KOG1548">
    <property type="taxonomic scope" value="Eukaryota"/>
</dbReference>
<dbReference type="InterPro" id="IPR034392">
    <property type="entry name" value="TatSF1-like_RRM1"/>
</dbReference>
<evidence type="ECO:0000256" key="16">
    <source>
        <dbReference type="ARBA" id="ARBA00023159"/>
    </source>
</evidence>
<dbReference type="FunCoup" id="F6RA91">
    <property type="interactions" value="2095"/>
</dbReference>
<dbReference type="Ensembl" id="ENSOANT00000018501.3">
    <property type="protein sequence ID" value="ENSOANP00000018498.3"/>
    <property type="gene ID" value="ENSOANG00000011674.4"/>
</dbReference>
<evidence type="ECO:0000256" key="17">
    <source>
        <dbReference type="ARBA" id="ARBA00023163"/>
    </source>
</evidence>
<reference evidence="27 28" key="1">
    <citation type="journal article" date="2008" name="Nature">
        <title>Genome analysis of the platypus reveals unique signatures of evolution.</title>
        <authorList>
            <person name="Warren W.C."/>
            <person name="Hillier L.W."/>
            <person name="Marshall Graves J.A."/>
            <person name="Birney E."/>
            <person name="Ponting C.P."/>
            <person name="Grutzner F."/>
            <person name="Belov K."/>
            <person name="Miller W."/>
            <person name="Clarke L."/>
            <person name="Chinwalla A.T."/>
            <person name="Yang S.P."/>
            <person name="Heger A."/>
            <person name="Locke D.P."/>
            <person name="Miethke P."/>
            <person name="Waters P.D."/>
            <person name="Veyrunes F."/>
            <person name="Fulton L."/>
            <person name="Fulton B."/>
            <person name="Graves T."/>
            <person name="Wallis J."/>
            <person name="Puente X.S."/>
            <person name="Lopez-Otin C."/>
            <person name="Ordonez G.R."/>
            <person name="Eichler E.E."/>
            <person name="Chen L."/>
            <person name="Cheng Z."/>
            <person name="Deakin J.E."/>
            <person name="Alsop A."/>
            <person name="Thompson K."/>
            <person name="Kirby P."/>
            <person name="Papenfuss A.T."/>
            <person name="Wakefield M.J."/>
            <person name="Olender T."/>
            <person name="Lancet D."/>
            <person name="Huttley G.A."/>
            <person name="Smit A.F."/>
            <person name="Pask A."/>
            <person name="Temple-Smith P."/>
            <person name="Batzer M.A."/>
            <person name="Walker J.A."/>
            <person name="Konkel M.K."/>
            <person name="Harris R.S."/>
            <person name="Whittington C.M."/>
            <person name="Wong E.S."/>
            <person name="Gemmell N.J."/>
            <person name="Buschiazzo E."/>
            <person name="Vargas Jentzsch I.M."/>
            <person name="Merkel A."/>
            <person name="Schmitz J."/>
            <person name="Zemann A."/>
            <person name="Churakov G."/>
            <person name="Kriegs J.O."/>
            <person name="Brosius J."/>
            <person name="Murchison E.P."/>
            <person name="Sachidanandam R."/>
            <person name="Smith C."/>
            <person name="Hannon G.J."/>
            <person name="Tsend-Ayush E."/>
            <person name="McMillan D."/>
            <person name="Attenborough R."/>
            <person name="Rens W."/>
            <person name="Ferguson-Smith M."/>
            <person name="Lefevre C.M."/>
            <person name="Sharp J.A."/>
            <person name="Nicholas K.R."/>
            <person name="Ray D.A."/>
            <person name="Kube M."/>
            <person name="Reinhardt R."/>
            <person name="Pringle T.H."/>
            <person name="Taylor J."/>
            <person name="Jones R.C."/>
            <person name="Nixon B."/>
            <person name="Dacheux J.L."/>
            <person name="Niwa H."/>
            <person name="Sekita Y."/>
            <person name="Huang X."/>
            <person name="Stark A."/>
            <person name="Kheradpour P."/>
            <person name="Kellis M."/>
            <person name="Flicek P."/>
            <person name="Chen Y."/>
            <person name="Webber C."/>
            <person name="Hardison R."/>
            <person name="Nelson J."/>
            <person name="Hallsworth-Pepin K."/>
            <person name="Delehaunty K."/>
            <person name="Markovic C."/>
            <person name="Minx P."/>
            <person name="Feng Y."/>
            <person name="Kremitzki C."/>
            <person name="Mitreva M."/>
            <person name="Glasscock J."/>
            <person name="Wylie T."/>
            <person name="Wohldmann P."/>
            <person name="Thiru P."/>
            <person name="Nhan M.N."/>
            <person name="Pohl C.S."/>
            <person name="Smith S.M."/>
            <person name="Hou S."/>
            <person name="Nefedov M."/>
            <person name="de Jong P.J."/>
            <person name="Renfree M.B."/>
            <person name="Mardis E.R."/>
            <person name="Wilson R.K."/>
        </authorList>
    </citation>
    <scope>NUCLEOTIDE SEQUENCE [LARGE SCALE GENOMIC DNA]</scope>
    <source>
        <strain evidence="27 28">Glennie</strain>
    </source>
</reference>
<keyword evidence="10" id="KW-0677">Repeat</keyword>
<keyword evidence="18" id="KW-0508">mRNA splicing</keyword>
<feature type="domain" description="RRM" evidence="26">
    <location>
        <begin position="260"/>
        <end position="345"/>
    </location>
</feature>
<keyword evidence="11" id="KW-0227">DNA damage</keyword>
<dbReference type="Proteomes" id="UP000002279">
    <property type="component" value="Chromosome 6"/>
</dbReference>
<evidence type="ECO:0000256" key="19">
    <source>
        <dbReference type="ARBA" id="ARBA00023204"/>
    </source>
</evidence>
<proteinExistence type="inferred from homology"/>
<evidence type="ECO:0000256" key="5">
    <source>
        <dbReference type="ARBA" id="ARBA00022454"/>
    </source>
</evidence>
<keyword evidence="14" id="KW-0007">Acetylation</keyword>
<feature type="domain" description="RRM" evidence="26">
    <location>
        <begin position="129"/>
        <end position="214"/>
    </location>
</feature>
<dbReference type="GO" id="GO:0006281">
    <property type="term" value="P:DNA repair"/>
    <property type="evidence" value="ECO:0007669"/>
    <property type="project" value="UniProtKB-KW"/>
</dbReference>
<evidence type="ECO:0000256" key="20">
    <source>
        <dbReference type="ARBA" id="ARBA00023242"/>
    </source>
</evidence>
<keyword evidence="12" id="KW-0832">Ubl conjugation</keyword>
<dbReference type="AlphaFoldDB" id="F6RA91"/>
<dbReference type="GO" id="GO:0005686">
    <property type="term" value="C:U2 snRNP"/>
    <property type="evidence" value="ECO:0000318"/>
    <property type="project" value="GO_Central"/>
</dbReference>